<accession>A0A0A1H1G7</accession>
<dbReference type="Proteomes" id="UP000031620">
    <property type="component" value="Chromosome"/>
</dbReference>
<organism evidence="1 2">
    <name type="scientific">Paucilactobacillus hokkaidonensis JCM 18461</name>
    <dbReference type="NCBI Taxonomy" id="1291742"/>
    <lineage>
        <taxon>Bacteria</taxon>
        <taxon>Bacillati</taxon>
        <taxon>Bacillota</taxon>
        <taxon>Bacilli</taxon>
        <taxon>Lactobacillales</taxon>
        <taxon>Lactobacillaceae</taxon>
        <taxon>Paucilactobacillus</taxon>
    </lineage>
</organism>
<sequence>MALKNNKTTTSERIDSRLKMVKEDTLSFQPEGSPLDQAINQIKNGKGKSFNNVDALMLDLNSDGADN</sequence>
<dbReference type="KEGG" id="lho:LOOC260_120600"/>
<protein>
    <submittedName>
        <fullName evidence="1">Uncharacterized protein</fullName>
    </submittedName>
</protein>
<dbReference type="RefSeq" id="WP_041094729.1">
    <property type="nucleotide sequence ID" value="NZ_AP014680.1"/>
</dbReference>
<dbReference type="AlphaFoldDB" id="A0A0A1H1G7"/>
<dbReference type="STRING" id="1291742.LOOC260_120600"/>
<proteinExistence type="predicted"/>
<gene>
    <name evidence="1" type="ORF">LOOC260_120600</name>
</gene>
<evidence type="ECO:0000313" key="2">
    <source>
        <dbReference type="Proteomes" id="UP000031620"/>
    </source>
</evidence>
<name>A0A0A1H1G7_9LACO</name>
<evidence type="ECO:0000313" key="1">
    <source>
        <dbReference type="EMBL" id="BAP86566.1"/>
    </source>
</evidence>
<dbReference type="EMBL" id="AP014680">
    <property type="protein sequence ID" value="BAP86566.1"/>
    <property type="molecule type" value="Genomic_DNA"/>
</dbReference>
<reference evidence="1 2" key="1">
    <citation type="submission" date="2014-11" db="EMBL/GenBank/DDBJ databases">
        <title>Complete genome sequence and analysis of Lactobacillus hokkaidonensis LOOC260T.</title>
        <authorList>
            <person name="Tanizawa Y."/>
            <person name="Tohno M."/>
            <person name="Kaminuma E."/>
            <person name="Nakamura Y."/>
            <person name="Arita M."/>
        </authorList>
    </citation>
    <scope>NUCLEOTIDE SEQUENCE [LARGE SCALE GENOMIC DNA]</scope>
    <source>
        <strain evidence="1 2">LOOC260</strain>
    </source>
</reference>
<dbReference type="HOGENOM" id="CLU_2807037_0_0_9"/>